<dbReference type="InterPro" id="IPR036869">
    <property type="entry name" value="J_dom_sf"/>
</dbReference>
<dbReference type="Gene3D" id="1.10.287.110">
    <property type="entry name" value="DnaJ domain"/>
    <property type="match status" value="1"/>
</dbReference>
<organism evidence="2 3">
    <name type="scientific">Heracleum sosnowskyi</name>
    <dbReference type="NCBI Taxonomy" id="360622"/>
    <lineage>
        <taxon>Eukaryota</taxon>
        <taxon>Viridiplantae</taxon>
        <taxon>Streptophyta</taxon>
        <taxon>Embryophyta</taxon>
        <taxon>Tracheophyta</taxon>
        <taxon>Spermatophyta</taxon>
        <taxon>Magnoliopsida</taxon>
        <taxon>eudicotyledons</taxon>
        <taxon>Gunneridae</taxon>
        <taxon>Pentapetalae</taxon>
        <taxon>asterids</taxon>
        <taxon>campanulids</taxon>
        <taxon>Apiales</taxon>
        <taxon>Apiaceae</taxon>
        <taxon>Apioideae</taxon>
        <taxon>apioid superclade</taxon>
        <taxon>Tordylieae</taxon>
        <taxon>Tordyliinae</taxon>
        <taxon>Heracleum</taxon>
    </lineage>
</organism>
<dbReference type="PRINTS" id="PR00625">
    <property type="entry name" value="JDOMAIN"/>
</dbReference>
<dbReference type="GO" id="GO:0009507">
    <property type="term" value="C:chloroplast"/>
    <property type="evidence" value="ECO:0007669"/>
    <property type="project" value="TreeGrafter"/>
</dbReference>
<dbReference type="CDD" id="cd06257">
    <property type="entry name" value="DnaJ"/>
    <property type="match status" value="1"/>
</dbReference>
<dbReference type="SMART" id="SM00271">
    <property type="entry name" value="DnaJ"/>
    <property type="match status" value="1"/>
</dbReference>
<comment type="caution">
    <text evidence="2">The sequence shown here is derived from an EMBL/GenBank/DDBJ whole genome shotgun (WGS) entry which is preliminary data.</text>
</comment>
<evidence type="ECO:0000313" key="2">
    <source>
        <dbReference type="EMBL" id="KAK1371732.1"/>
    </source>
</evidence>
<dbReference type="InterPro" id="IPR053232">
    <property type="entry name" value="DnaJ_C/III_chloroplastic"/>
</dbReference>
<name>A0AAD8MG70_9APIA</name>
<accession>A0AAD8MG70</accession>
<dbReference type="Pfam" id="PF00226">
    <property type="entry name" value="DnaJ"/>
    <property type="match status" value="1"/>
</dbReference>
<sequence>MEISLKLNIDTVKNVTYLNKSKAVRSSKFKVNTISCRVKETAMRQETANFYELLSLNSKDNVGFEEIKKAYRSKALEYHPDVCPPSNREESTRKFVEIRQAYDTLSDPASRKMYDYEMSLVDSFGGSYRYEGRREGFSKKVWERQLSGLKKRSLDKSEKRTAGFS</sequence>
<dbReference type="PROSITE" id="PS50076">
    <property type="entry name" value="DNAJ_2"/>
    <property type="match status" value="1"/>
</dbReference>
<evidence type="ECO:0000313" key="3">
    <source>
        <dbReference type="Proteomes" id="UP001237642"/>
    </source>
</evidence>
<dbReference type="SUPFAM" id="SSF46565">
    <property type="entry name" value="Chaperone J-domain"/>
    <property type="match status" value="1"/>
</dbReference>
<reference evidence="2" key="2">
    <citation type="submission" date="2023-05" db="EMBL/GenBank/DDBJ databases">
        <authorList>
            <person name="Schelkunov M.I."/>
        </authorList>
    </citation>
    <scope>NUCLEOTIDE SEQUENCE</scope>
    <source>
        <strain evidence="2">Hsosn_3</strain>
        <tissue evidence="2">Leaf</tissue>
    </source>
</reference>
<dbReference type="Proteomes" id="UP001237642">
    <property type="component" value="Unassembled WGS sequence"/>
</dbReference>
<feature type="domain" description="J" evidence="1">
    <location>
        <begin position="49"/>
        <end position="118"/>
    </location>
</feature>
<reference evidence="2" key="1">
    <citation type="submission" date="2023-02" db="EMBL/GenBank/DDBJ databases">
        <title>Genome of toxic invasive species Heracleum sosnowskyi carries increased number of genes despite the absence of recent whole-genome duplications.</title>
        <authorList>
            <person name="Schelkunov M."/>
            <person name="Shtratnikova V."/>
            <person name="Makarenko M."/>
            <person name="Klepikova A."/>
            <person name="Omelchenko D."/>
            <person name="Novikova G."/>
            <person name="Obukhova E."/>
            <person name="Bogdanov V."/>
            <person name="Penin A."/>
            <person name="Logacheva M."/>
        </authorList>
    </citation>
    <scope>NUCLEOTIDE SEQUENCE</scope>
    <source>
        <strain evidence="2">Hsosn_3</strain>
        <tissue evidence="2">Leaf</tissue>
    </source>
</reference>
<dbReference type="AlphaFoldDB" id="A0AAD8MG70"/>
<dbReference type="PANTHER" id="PTHR45090:SF3">
    <property type="entry name" value="OS09G0368800 PROTEIN"/>
    <property type="match status" value="1"/>
</dbReference>
<dbReference type="InterPro" id="IPR018253">
    <property type="entry name" value="DnaJ_domain_CS"/>
</dbReference>
<protein>
    <submittedName>
        <fullName evidence="2">J domain-containing protein</fullName>
    </submittedName>
</protein>
<gene>
    <name evidence="2" type="ORF">POM88_037824</name>
</gene>
<dbReference type="EMBL" id="JAUIZM010000008">
    <property type="protein sequence ID" value="KAK1371732.1"/>
    <property type="molecule type" value="Genomic_DNA"/>
</dbReference>
<proteinExistence type="predicted"/>
<dbReference type="InterPro" id="IPR001623">
    <property type="entry name" value="DnaJ_domain"/>
</dbReference>
<dbReference type="PROSITE" id="PS00636">
    <property type="entry name" value="DNAJ_1"/>
    <property type="match status" value="1"/>
</dbReference>
<evidence type="ECO:0000259" key="1">
    <source>
        <dbReference type="PROSITE" id="PS50076"/>
    </source>
</evidence>
<keyword evidence="3" id="KW-1185">Reference proteome</keyword>
<dbReference type="PANTHER" id="PTHR45090">
    <property type="entry name" value="CHAPERONE PROTEIN DNAJ 20 CHLOROPLASTIC"/>
    <property type="match status" value="1"/>
</dbReference>